<dbReference type="PROSITE" id="PS50088">
    <property type="entry name" value="ANK_REPEAT"/>
    <property type="match status" value="3"/>
</dbReference>
<feature type="transmembrane region" description="Helical" evidence="5">
    <location>
        <begin position="257"/>
        <end position="277"/>
    </location>
</feature>
<sequence>MSRSIRDLRELICISRLSFIDESADEGLGIGSASSTPPLTPRHSSPDSGTAVVTPPPYHLPKPPPLPPVKRTVKLDDVLAFVDTPLLSEWLDECNEKVDDMVEWIRDNFVHFAHFWLTDFPDNKKVEIMRLEVGIVSDSMRLLFKSGLQHGKLSGSDIGKIMEATLKEYPKILLSSQFSFIFLDYLNTLTSGRTDEYRKLLSDVTITTKVRTHAQAALGLRAYTIVNVWFAVVSFFRQITSYEPQKLIDSKNALPLFVQRAFYSINLGFIDVIHYLITTKKINIKVLDNSGRSLAFIAAMKGQTDILRLLLKFNCNINIASKSGNTPLHAAVTAGSEKIVRILCKQPNIEINARNKECGNCTPLHSAVLQGHEEIVKMLIKYGADKSLKANGQTPLELANDLDHSHLIKVLKSN</sequence>
<organism evidence="7 8">
    <name type="scientific">Dimorphilus gyrociliatus</name>
    <dbReference type="NCBI Taxonomy" id="2664684"/>
    <lineage>
        <taxon>Eukaryota</taxon>
        <taxon>Metazoa</taxon>
        <taxon>Spiralia</taxon>
        <taxon>Lophotrochozoa</taxon>
        <taxon>Annelida</taxon>
        <taxon>Polychaeta</taxon>
        <taxon>Polychaeta incertae sedis</taxon>
        <taxon>Dinophilidae</taxon>
        <taxon>Dimorphilus</taxon>
    </lineage>
</organism>
<evidence type="ECO:0000256" key="3">
    <source>
        <dbReference type="PROSITE-ProRule" id="PRU00023"/>
    </source>
</evidence>
<feature type="region of interest" description="Disordered" evidence="4">
    <location>
        <begin position="30"/>
        <end position="65"/>
    </location>
</feature>
<evidence type="ECO:0000313" key="7">
    <source>
        <dbReference type="EMBL" id="CAD5121578.1"/>
    </source>
</evidence>
<keyword evidence="5" id="KW-0472">Membrane</keyword>
<dbReference type="InterPro" id="IPR029155">
    <property type="entry name" value="SIPAR"/>
</dbReference>
<feature type="compositionally biased region" description="Polar residues" evidence="4">
    <location>
        <begin position="32"/>
        <end position="48"/>
    </location>
</feature>
<keyword evidence="1" id="KW-0677">Repeat</keyword>
<dbReference type="PRINTS" id="PR01415">
    <property type="entry name" value="ANKYRIN"/>
</dbReference>
<dbReference type="Pfam" id="PF15487">
    <property type="entry name" value="FAM220"/>
    <property type="match status" value="1"/>
</dbReference>
<feature type="repeat" description="ANK" evidence="3">
    <location>
        <begin position="290"/>
        <end position="322"/>
    </location>
</feature>
<dbReference type="SMART" id="SM00248">
    <property type="entry name" value="ANK"/>
    <property type="match status" value="3"/>
</dbReference>
<feature type="repeat" description="ANK" evidence="3">
    <location>
        <begin position="323"/>
        <end position="343"/>
    </location>
</feature>
<comment type="caution">
    <text evidence="7">The sequence shown here is derived from an EMBL/GenBank/DDBJ whole genome shotgun (WGS) entry which is preliminary data.</text>
</comment>
<dbReference type="SUPFAM" id="SSF48403">
    <property type="entry name" value="Ankyrin repeat"/>
    <property type="match status" value="1"/>
</dbReference>
<dbReference type="PROSITE" id="PS50297">
    <property type="entry name" value="ANK_REP_REGION"/>
    <property type="match status" value="2"/>
</dbReference>
<dbReference type="Proteomes" id="UP000549394">
    <property type="component" value="Unassembled WGS sequence"/>
</dbReference>
<dbReference type="AlphaFoldDB" id="A0A7I8VZ68"/>
<reference evidence="7 8" key="1">
    <citation type="submission" date="2020-08" db="EMBL/GenBank/DDBJ databases">
        <authorList>
            <person name="Hejnol A."/>
        </authorList>
    </citation>
    <scope>NUCLEOTIDE SEQUENCE [LARGE SCALE GENOMIC DNA]</scope>
</reference>
<proteinExistence type="predicted"/>
<keyword evidence="5" id="KW-0812">Transmembrane</keyword>
<dbReference type="InterPro" id="IPR002110">
    <property type="entry name" value="Ankyrin_rpt"/>
</dbReference>
<protein>
    <recommendedName>
        <fullName evidence="6">SIPAR domain-containing protein</fullName>
    </recommendedName>
</protein>
<keyword evidence="5" id="KW-1133">Transmembrane helix</keyword>
<evidence type="ECO:0000256" key="2">
    <source>
        <dbReference type="ARBA" id="ARBA00023043"/>
    </source>
</evidence>
<feature type="compositionally biased region" description="Pro residues" evidence="4">
    <location>
        <begin position="54"/>
        <end position="65"/>
    </location>
</feature>
<dbReference type="InterPro" id="IPR036770">
    <property type="entry name" value="Ankyrin_rpt-contain_sf"/>
</dbReference>
<feature type="transmembrane region" description="Helical" evidence="5">
    <location>
        <begin position="218"/>
        <end position="237"/>
    </location>
</feature>
<evidence type="ECO:0000256" key="1">
    <source>
        <dbReference type="ARBA" id="ARBA00022737"/>
    </source>
</evidence>
<gene>
    <name evidence="7" type="ORF">DGYR_LOCUS9513</name>
</gene>
<dbReference type="Pfam" id="PF12796">
    <property type="entry name" value="Ank_2"/>
    <property type="match status" value="2"/>
</dbReference>
<dbReference type="PANTHER" id="PTHR24198:SF165">
    <property type="entry name" value="ANKYRIN REPEAT-CONTAINING PROTEIN-RELATED"/>
    <property type="match status" value="1"/>
</dbReference>
<evidence type="ECO:0000259" key="6">
    <source>
        <dbReference type="Pfam" id="PF15487"/>
    </source>
</evidence>
<keyword evidence="8" id="KW-1185">Reference proteome</keyword>
<feature type="domain" description="SIPAR" evidence="6">
    <location>
        <begin position="69"/>
        <end position="225"/>
    </location>
</feature>
<name>A0A7I8VZ68_9ANNE</name>
<feature type="repeat" description="ANK" evidence="3">
    <location>
        <begin position="359"/>
        <end position="391"/>
    </location>
</feature>
<dbReference type="EMBL" id="CAJFCJ010000014">
    <property type="protein sequence ID" value="CAD5121578.1"/>
    <property type="molecule type" value="Genomic_DNA"/>
</dbReference>
<evidence type="ECO:0000313" key="8">
    <source>
        <dbReference type="Proteomes" id="UP000549394"/>
    </source>
</evidence>
<keyword evidence="2 3" id="KW-0040">ANK repeat</keyword>
<evidence type="ECO:0000256" key="5">
    <source>
        <dbReference type="SAM" id="Phobius"/>
    </source>
</evidence>
<dbReference type="Gene3D" id="1.25.40.20">
    <property type="entry name" value="Ankyrin repeat-containing domain"/>
    <property type="match status" value="1"/>
</dbReference>
<evidence type="ECO:0000256" key="4">
    <source>
        <dbReference type="SAM" id="MobiDB-lite"/>
    </source>
</evidence>
<accession>A0A7I8VZ68</accession>
<dbReference type="OrthoDB" id="60433at2759"/>
<dbReference type="PANTHER" id="PTHR24198">
    <property type="entry name" value="ANKYRIN REPEAT AND PROTEIN KINASE DOMAIN-CONTAINING PROTEIN"/>
    <property type="match status" value="1"/>
</dbReference>